<gene>
    <name evidence="2" type="ORF">SEPMUDRAFT_147667</name>
</gene>
<dbReference type="OMA" id="DYANTQD"/>
<dbReference type="OrthoDB" id="5409998at2759"/>
<dbReference type="STRING" id="692275.M3C6T1"/>
<dbReference type="EMBL" id="KB456261">
    <property type="protein sequence ID" value="EMF15931.1"/>
    <property type="molecule type" value="Genomic_DNA"/>
</dbReference>
<reference evidence="2 3" key="1">
    <citation type="journal article" date="2012" name="PLoS Pathog.">
        <title>Diverse lifestyles and strategies of plant pathogenesis encoded in the genomes of eighteen Dothideomycetes fungi.</title>
        <authorList>
            <person name="Ohm R.A."/>
            <person name="Feau N."/>
            <person name="Henrissat B."/>
            <person name="Schoch C.L."/>
            <person name="Horwitz B.A."/>
            <person name="Barry K.W."/>
            <person name="Condon B.J."/>
            <person name="Copeland A.C."/>
            <person name="Dhillon B."/>
            <person name="Glaser F."/>
            <person name="Hesse C.N."/>
            <person name="Kosti I."/>
            <person name="LaButti K."/>
            <person name="Lindquist E.A."/>
            <person name="Lucas S."/>
            <person name="Salamov A.A."/>
            <person name="Bradshaw R.E."/>
            <person name="Ciuffetti L."/>
            <person name="Hamelin R.C."/>
            <person name="Kema G.H.J."/>
            <person name="Lawrence C."/>
            <person name="Scott J.A."/>
            <person name="Spatafora J.W."/>
            <person name="Turgeon B.G."/>
            <person name="de Wit P.J.G.M."/>
            <person name="Zhong S."/>
            <person name="Goodwin S.B."/>
            <person name="Grigoriev I.V."/>
        </authorList>
    </citation>
    <scope>NUCLEOTIDE SEQUENCE [LARGE SCALE GENOMIC DNA]</scope>
    <source>
        <strain evidence="2 3">SO2202</strain>
    </source>
</reference>
<feature type="compositionally biased region" description="Acidic residues" evidence="1">
    <location>
        <begin position="118"/>
        <end position="129"/>
    </location>
</feature>
<feature type="compositionally biased region" description="Basic and acidic residues" evidence="1">
    <location>
        <begin position="138"/>
        <end position="148"/>
    </location>
</feature>
<dbReference type="RefSeq" id="XP_016764052.1">
    <property type="nucleotide sequence ID" value="XM_016904447.1"/>
</dbReference>
<dbReference type="Proteomes" id="UP000016931">
    <property type="component" value="Unassembled WGS sequence"/>
</dbReference>
<feature type="compositionally biased region" description="Basic and acidic residues" evidence="1">
    <location>
        <begin position="166"/>
        <end position="192"/>
    </location>
</feature>
<dbReference type="AlphaFoldDB" id="M3C6T1"/>
<feature type="region of interest" description="Disordered" evidence="1">
    <location>
        <begin position="89"/>
        <end position="265"/>
    </location>
</feature>
<organism evidence="2 3">
    <name type="scientific">Sphaerulina musiva (strain SO2202)</name>
    <name type="common">Poplar stem canker fungus</name>
    <name type="synonym">Septoria musiva</name>
    <dbReference type="NCBI Taxonomy" id="692275"/>
    <lineage>
        <taxon>Eukaryota</taxon>
        <taxon>Fungi</taxon>
        <taxon>Dikarya</taxon>
        <taxon>Ascomycota</taxon>
        <taxon>Pezizomycotina</taxon>
        <taxon>Dothideomycetes</taxon>
        <taxon>Dothideomycetidae</taxon>
        <taxon>Mycosphaerellales</taxon>
        <taxon>Mycosphaerellaceae</taxon>
        <taxon>Sphaerulina</taxon>
    </lineage>
</organism>
<keyword evidence="3" id="KW-1185">Reference proteome</keyword>
<dbReference type="eggNOG" id="ENOG502SWGH">
    <property type="taxonomic scope" value="Eukaryota"/>
</dbReference>
<protein>
    <submittedName>
        <fullName evidence="2">Uncharacterized protein</fullName>
    </submittedName>
</protein>
<evidence type="ECO:0000256" key="1">
    <source>
        <dbReference type="SAM" id="MobiDB-lite"/>
    </source>
</evidence>
<accession>M3C6T1</accession>
<dbReference type="InterPro" id="IPR018247">
    <property type="entry name" value="EF_Hand_1_Ca_BS"/>
</dbReference>
<evidence type="ECO:0000313" key="2">
    <source>
        <dbReference type="EMBL" id="EMF15931.1"/>
    </source>
</evidence>
<sequence>MANPDCSGLLDQLQSQINLVLEQAGRVFAAVDTTGKRIPTAQVNKLKQIIPRAQNNFHDALDLLEDELQLAQRVLRRDLALFREKAGHQKHASVAIQTAQQGTETVDSATAPVPVEDVTMEDVTMEDAEPQQQTDIVTKAEPKVESPDQIHTPQPEPIDVKTAPSTEKHNPENHNPESHNPEDTQPEARRDGAAPAPTEVPDTKPADSALQLDTAPPTIKTDKTPEDEKAPGTAKESINNDLDSLFGGGDTSNEPNSEFAFDENATGEIDFGDFTNFGTDNGENDNISSLLPGLEDYANTQSNASGADLDLSSFFTTNNNDANHAATQPAASEQRDTTFDDLMDLANFDGTAMGEDANNSTDLADFESLFN</sequence>
<proteinExistence type="predicted"/>
<dbReference type="GeneID" id="27901584"/>
<dbReference type="PROSITE" id="PS00018">
    <property type="entry name" value="EF_HAND_1"/>
    <property type="match status" value="1"/>
</dbReference>
<feature type="compositionally biased region" description="Basic and acidic residues" evidence="1">
    <location>
        <begin position="220"/>
        <end position="230"/>
    </location>
</feature>
<name>M3C6T1_SPHMS</name>
<dbReference type="HOGENOM" id="CLU_739620_0_0_1"/>
<evidence type="ECO:0000313" key="3">
    <source>
        <dbReference type="Proteomes" id="UP000016931"/>
    </source>
</evidence>
<feature type="compositionally biased region" description="Polar residues" evidence="1">
    <location>
        <begin position="95"/>
        <end position="108"/>
    </location>
</feature>